<comment type="similarity">
    <text evidence="3 7">Belongs to the peptidase S26 family.</text>
</comment>
<comment type="subcellular location">
    <subcellularLocation>
        <location evidence="2">Cell membrane</location>
        <topology evidence="2">Single-pass type II membrane protein</topology>
    </subcellularLocation>
    <subcellularLocation>
        <location evidence="7">Membrane</location>
        <topology evidence="7">Single-pass type II membrane protein</topology>
    </subcellularLocation>
</comment>
<dbReference type="InterPro" id="IPR036286">
    <property type="entry name" value="LexA/Signal_pep-like_sf"/>
</dbReference>
<evidence type="ECO:0000313" key="13">
    <source>
        <dbReference type="EMBL" id="WEA13687.1"/>
    </source>
</evidence>
<comment type="catalytic activity">
    <reaction evidence="1 7">
        <text>Cleavage of hydrophobic, N-terminal signal or leader sequences from secreted and periplasmic proteins.</text>
        <dbReference type="EC" id="3.4.21.89"/>
    </reaction>
</comment>
<evidence type="ECO:0000256" key="2">
    <source>
        <dbReference type="ARBA" id="ARBA00004401"/>
    </source>
</evidence>
<evidence type="ECO:0000256" key="5">
    <source>
        <dbReference type="ARBA" id="ARBA00022801"/>
    </source>
</evidence>
<evidence type="ECO:0000313" key="10">
    <source>
        <dbReference type="EMBL" id="MDH7960674.1"/>
    </source>
</evidence>
<dbReference type="GO" id="GO:0005886">
    <property type="term" value="C:plasma membrane"/>
    <property type="evidence" value="ECO:0007669"/>
    <property type="project" value="UniProtKB-SubCell"/>
</dbReference>
<feature type="active site" evidence="6">
    <location>
        <position position="47"/>
    </location>
</feature>
<dbReference type="EMBL" id="CP118627">
    <property type="protein sequence ID" value="WEA13687.1"/>
    <property type="molecule type" value="Genomic_DNA"/>
</dbReference>
<keyword evidence="7" id="KW-0812">Transmembrane</keyword>
<reference evidence="11 14" key="1">
    <citation type="submission" date="2016-10" db="EMBL/GenBank/DDBJ databases">
        <authorList>
            <person name="de Groot N.N."/>
        </authorList>
    </citation>
    <scope>NUCLEOTIDE SEQUENCE [LARGE SCALE GENOMIC DNA]</scope>
    <source>
        <strain evidence="11 14">M79</strain>
    </source>
</reference>
<dbReference type="EMBL" id="CP109635">
    <property type="protein sequence ID" value="UYT10259.1"/>
    <property type="molecule type" value="Genomic_DNA"/>
</dbReference>
<keyword evidence="7" id="KW-1133">Transmembrane helix</keyword>
<dbReference type="RefSeq" id="WP_019299792.1">
    <property type="nucleotide sequence ID" value="NZ_AP026069.1"/>
</dbReference>
<dbReference type="CDD" id="cd06530">
    <property type="entry name" value="S26_SPase_I"/>
    <property type="match status" value="1"/>
</dbReference>
<dbReference type="NCBIfam" id="TIGR02227">
    <property type="entry name" value="sigpep_I_bact"/>
    <property type="match status" value="1"/>
</dbReference>
<protein>
    <recommendedName>
        <fullName evidence="4 7">Signal peptidase I</fullName>
        <ecNumber evidence="4 7">3.4.21.89</ecNumber>
    </recommendedName>
</protein>
<organism evidence="11 14">
    <name type="scientific">Lactococcus garvieae</name>
    <dbReference type="NCBI Taxonomy" id="1363"/>
    <lineage>
        <taxon>Bacteria</taxon>
        <taxon>Bacillati</taxon>
        <taxon>Bacillota</taxon>
        <taxon>Bacilli</taxon>
        <taxon>Lactobacillales</taxon>
        <taxon>Streptococcaceae</taxon>
        <taxon>Lactococcus</taxon>
    </lineage>
</organism>
<evidence type="ECO:0000313" key="9">
    <source>
        <dbReference type="EMBL" id="GFO52914.1"/>
    </source>
</evidence>
<dbReference type="OrthoDB" id="9802919at2"/>
<evidence type="ECO:0000256" key="1">
    <source>
        <dbReference type="ARBA" id="ARBA00000677"/>
    </source>
</evidence>
<reference evidence="10" key="5">
    <citation type="submission" date="2023-04" db="EMBL/GenBank/DDBJ databases">
        <title>Genomic analysis of Lactococcus garvieae isolates.</title>
        <authorList>
            <person name="Zhanghang C."/>
        </authorList>
    </citation>
    <scope>NUCLEOTIDE SEQUENCE</scope>
    <source>
        <strain evidence="10">ZB-1</strain>
    </source>
</reference>
<dbReference type="Proteomes" id="UP000181969">
    <property type="component" value="Unassembled WGS sequence"/>
</dbReference>
<dbReference type="EC" id="3.4.21.89" evidence="4 7"/>
<evidence type="ECO:0000256" key="6">
    <source>
        <dbReference type="PIRSR" id="PIRSR600223-1"/>
    </source>
</evidence>
<dbReference type="PRINTS" id="PR00727">
    <property type="entry name" value="LEADERPTASE"/>
</dbReference>
<dbReference type="EMBL" id="FOTJ01000021">
    <property type="protein sequence ID" value="SFL58236.1"/>
    <property type="molecule type" value="Genomic_DNA"/>
</dbReference>
<dbReference type="Gene3D" id="2.10.109.10">
    <property type="entry name" value="Umud Fragment, subunit A"/>
    <property type="match status" value="1"/>
</dbReference>
<keyword evidence="5 7" id="KW-0378">Hydrolase</keyword>
<dbReference type="Proteomes" id="UP000504756">
    <property type="component" value="Unassembled WGS sequence"/>
</dbReference>
<gene>
    <name evidence="10" type="primary">lepB</name>
    <name evidence="9" type="synonym">sipL</name>
    <name evidence="9" type="ORF">ikelab_21890</name>
    <name evidence="12" type="ORF">OF801_09980</name>
    <name evidence="13" type="ORF">PWF74_09355</name>
    <name evidence="10" type="ORF">QHR29_09395</name>
    <name evidence="11" type="ORF">SAMN05216438_12118</name>
</gene>
<reference evidence="13" key="4">
    <citation type="submission" date="2023-02" db="EMBL/GenBank/DDBJ databases">
        <title>Comparative genomics and fermentation flavor characterization of five lactic acid bacteria reveal flavor biosynthesis metabolic pathways in fermented muskmelon puree.</title>
        <authorList>
            <person name="Yuan L."/>
            <person name="Li M."/>
            <person name="Xu X."/>
            <person name="Lao F."/>
            <person name="Wu J."/>
        </authorList>
    </citation>
    <scope>NUCLEOTIDE SEQUENCE</scope>
    <source>
        <strain evidence="13">Pa-2</strain>
    </source>
</reference>
<dbReference type="EMBL" id="JARYTV010000012">
    <property type="protein sequence ID" value="MDH7960674.1"/>
    <property type="molecule type" value="Genomic_DNA"/>
</dbReference>
<evidence type="ECO:0000313" key="11">
    <source>
        <dbReference type="EMBL" id="SFL58236.1"/>
    </source>
</evidence>
<dbReference type="GeneID" id="61073251"/>
<dbReference type="GO" id="GO:0009003">
    <property type="term" value="F:signal peptidase activity"/>
    <property type="evidence" value="ECO:0007669"/>
    <property type="project" value="UniProtKB-EC"/>
</dbReference>
<proteinExistence type="inferred from homology"/>
<dbReference type="InterPro" id="IPR000223">
    <property type="entry name" value="Pept_S26A_signal_pept_1"/>
</dbReference>
<dbReference type="GO" id="GO:0006465">
    <property type="term" value="P:signal peptide processing"/>
    <property type="evidence" value="ECO:0007669"/>
    <property type="project" value="InterPro"/>
</dbReference>
<sequence length="224" mass="25422">MENTTQTKQTNAFTRFIKEWGIFLAIITIAILSRIFIWSLVVVDGHSMDPNLADKQRLVLIKTASINRFDIVVAKETETVNGQTETKDVVKRVVGMPGDEIKFDKDQLYINGKKTDEPYLADFKKQLSNNELEKTYQNYALTSELSEANRAFFVQLAQQAQAFTTDATGNPTFTIKVPEGEYLLLGDNRIVSRDSRAVGTFKRSDIVGRTMFRVWPINKISTLN</sequence>
<dbReference type="AlphaFoldDB" id="A0A1I4IWU9"/>
<dbReference type="GO" id="GO:0004252">
    <property type="term" value="F:serine-type endopeptidase activity"/>
    <property type="evidence" value="ECO:0007669"/>
    <property type="project" value="InterPro"/>
</dbReference>
<evidence type="ECO:0000313" key="15">
    <source>
        <dbReference type="Proteomes" id="UP000504756"/>
    </source>
</evidence>
<evidence type="ECO:0000256" key="7">
    <source>
        <dbReference type="RuleBase" id="RU362042"/>
    </source>
</evidence>
<evidence type="ECO:0000313" key="14">
    <source>
        <dbReference type="Proteomes" id="UP000181969"/>
    </source>
</evidence>
<dbReference type="PROSITE" id="PS00760">
    <property type="entry name" value="SPASE_I_2"/>
    <property type="match status" value="1"/>
</dbReference>
<keyword evidence="7" id="KW-0472">Membrane</keyword>
<dbReference type="InterPro" id="IPR019533">
    <property type="entry name" value="Peptidase_S26"/>
</dbReference>
<dbReference type="Proteomes" id="UP001157396">
    <property type="component" value="Unassembled WGS sequence"/>
</dbReference>
<dbReference type="PANTHER" id="PTHR43390">
    <property type="entry name" value="SIGNAL PEPTIDASE I"/>
    <property type="match status" value="1"/>
</dbReference>
<feature type="active site" evidence="6">
    <location>
        <position position="91"/>
    </location>
</feature>
<dbReference type="EMBL" id="BLXU01000021">
    <property type="protein sequence ID" value="GFO52914.1"/>
    <property type="molecule type" value="Genomic_DNA"/>
</dbReference>
<dbReference type="SUPFAM" id="SSF51306">
    <property type="entry name" value="LexA/Signal peptidase"/>
    <property type="match status" value="1"/>
</dbReference>
<reference evidence="12" key="3">
    <citation type="submission" date="2022-10" db="EMBL/GenBank/DDBJ databases">
        <title>Genome assembly of Lactococcus garvieae isolates from cricket gut.</title>
        <authorList>
            <person name="Luecke A.R."/>
            <person name="Brown A.M.V."/>
            <person name="Wakeman C.A."/>
        </authorList>
    </citation>
    <scope>NUCLEOTIDE SEQUENCE</scope>
    <source>
        <strain evidence="12">Alexii-11_2</strain>
    </source>
</reference>
<feature type="domain" description="Peptidase S26" evidence="8">
    <location>
        <begin position="19"/>
        <end position="215"/>
    </location>
</feature>
<evidence type="ECO:0000256" key="4">
    <source>
        <dbReference type="ARBA" id="ARBA00013208"/>
    </source>
</evidence>
<dbReference type="Proteomes" id="UP001217324">
    <property type="component" value="Chromosome"/>
</dbReference>
<feature type="transmembrane region" description="Helical" evidence="7">
    <location>
        <begin position="20"/>
        <end position="43"/>
    </location>
</feature>
<keyword evidence="7" id="KW-0645">Protease</keyword>
<dbReference type="Pfam" id="PF10502">
    <property type="entry name" value="Peptidase_S26"/>
    <property type="match status" value="1"/>
</dbReference>
<dbReference type="PANTHER" id="PTHR43390:SF1">
    <property type="entry name" value="CHLOROPLAST PROCESSING PEPTIDASE"/>
    <property type="match status" value="1"/>
</dbReference>
<evidence type="ECO:0000313" key="12">
    <source>
        <dbReference type="EMBL" id="UYT10259.1"/>
    </source>
</evidence>
<evidence type="ECO:0000259" key="8">
    <source>
        <dbReference type="Pfam" id="PF10502"/>
    </source>
</evidence>
<accession>A0A1I4IWU9</accession>
<dbReference type="Proteomes" id="UP001164042">
    <property type="component" value="Chromosome"/>
</dbReference>
<name>A0A1I4IWU9_9LACT</name>
<reference evidence="9 15" key="2">
    <citation type="submission" date="2020-06" db="EMBL/GenBank/DDBJ databases">
        <title>Draft genome sequence of Lactic acid bacteria from Okinawan-style tofu.</title>
        <authorList>
            <person name="Takara I."/>
            <person name="Ikematsu S."/>
        </authorList>
    </citation>
    <scope>NUCLEOTIDE SEQUENCE [LARGE SCALE GENOMIC DNA]</scope>
    <source>
        <strain evidence="9">Lg38</strain>
        <strain evidence="15">lg38</strain>
    </source>
</reference>
<evidence type="ECO:0000256" key="3">
    <source>
        <dbReference type="ARBA" id="ARBA00009370"/>
    </source>
</evidence>
<dbReference type="InterPro" id="IPR019757">
    <property type="entry name" value="Pept_S26A_signal_pept_1_Lys-AS"/>
</dbReference>